<dbReference type="RefSeq" id="WP_380022430.1">
    <property type="nucleotide sequence ID" value="NZ_JBHSHD010000015.1"/>
</dbReference>
<evidence type="ECO:0000313" key="4">
    <source>
        <dbReference type="Proteomes" id="UP001595886"/>
    </source>
</evidence>
<reference evidence="4" key="1">
    <citation type="journal article" date="2019" name="Int. J. Syst. Evol. Microbiol.">
        <title>The Global Catalogue of Microorganisms (GCM) 10K type strain sequencing project: providing services to taxonomists for standard genome sequencing and annotation.</title>
        <authorList>
            <consortium name="The Broad Institute Genomics Platform"/>
            <consortium name="The Broad Institute Genome Sequencing Center for Infectious Disease"/>
            <person name="Wu L."/>
            <person name="Ma J."/>
        </authorList>
    </citation>
    <scope>NUCLEOTIDE SEQUENCE [LARGE SCALE GENOMIC DNA]</scope>
    <source>
        <strain evidence="4">CCUG 30340</strain>
    </source>
</reference>
<feature type="compositionally biased region" description="Polar residues" evidence="2">
    <location>
        <begin position="450"/>
        <end position="461"/>
    </location>
</feature>
<dbReference type="PANTHER" id="PTHR30203">
    <property type="entry name" value="OUTER MEMBRANE CATION EFFLUX PROTEIN"/>
    <property type="match status" value="1"/>
</dbReference>
<evidence type="ECO:0000256" key="1">
    <source>
        <dbReference type="ARBA" id="ARBA00007613"/>
    </source>
</evidence>
<sequence length="461" mass="50033">MSAACARYEPRPIDPATTAQAFAARRLDAPELREAVRDVAPQLAANWPPPSWSRADLLAAALVQNSKLALARAQTQAAWARQVGAGATPNPDLNLQSEYARDETRPWLYGIAFDFALRTPSRRRLDIDVARLATTSARWQLVEQTWGVRRALVDALGEGELARRRVETLDRLLQLQRQWLSAQQRRVELGAEAPGTLANLRMAVLELEQQRAEAGRDAAGAQAALAAVLGLPAQALDDVQVDWSDWGTPPEAAAAGEAGERALLARADLAAAIADYAGAEKQLERAVARQYPQFHLRPGYYWDHGIAKWPLDVGFELPLFQRNEGEIADARAAREVAGQRLLAVQAGIQGEIEAARRADAAAVTNVNAAQRRLDEARRQAQHAEFGLGLGAIDRAERLGAQTLAVRAELDLLQARAQAQLARNALEDALREPLSGPELALQSALHRDAPATNSASTDGDRP</sequence>
<protein>
    <submittedName>
        <fullName evidence="3">TolC family protein</fullName>
    </submittedName>
</protein>
<evidence type="ECO:0000256" key="2">
    <source>
        <dbReference type="SAM" id="MobiDB-lite"/>
    </source>
</evidence>
<evidence type="ECO:0000313" key="3">
    <source>
        <dbReference type="EMBL" id="MFC4822150.1"/>
    </source>
</evidence>
<dbReference type="PANTHER" id="PTHR30203:SF24">
    <property type="entry name" value="BLR4935 PROTEIN"/>
    <property type="match status" value="1"/>
</dbReference>
<keyword evidence="4" id="KW-1185">Reference proteome</keyword>
<dbReference type="InterPro" id="IPR003423">
    <property type="entry name" value="OMP_efflux"/>
</dbReference>
<proteinExistence type="inferred from homology"/>
<dbReference type="SUPFAM" id="SSF56954">
    <property type="entry name" value="Outer membrane efflux proteins (OEP)"/>
    <property type="match status" value="1"/>
</dbReference>
<dbReference type="EMBL" id="JBHSHD010000015">
    <property type="protein sequence ID" value="MFC4822150.1"/>
    <property type="molecule type" value="Genomic_DNA"/>
</dbReference>
<dbReference type="Pfam" id="PF02321">
    <property type="entry name" value="OEP"/>
    <property type="match status" value="1"/>
</dbReference>
<gene>
    <name evidence="3" type="ORF">ACFO6Q_17625</name>
</gene>
<name>A0ABV9QYK9_9GAMM</name>
<comment type="similarity">
    <text evidence="1">Belongs to the outer membrane factor (OMF) (TC 1.B.17) family.</text>
</comment>
<dbReference type="Gene3D" id="1.20.1600.10">
    <property type="entry name" value="Outer membrane efflux proteins (OEP)"/>
    <property type="match status" value="1"/>
</dbReference>
<accession>A0ABV9QYK9</accession>
<feature type="region of interest" description="Disordered" evidence="2">
    <location>
        <begin position="436"/>
        <end position="461"/>
    </location>
</feature>
<dbReference type="InterPro" id="IPR010131">
    <property type="entry name" value="MdtP/NodT-like"/>
</dbReference>
<dbReference type="Proteomes" id="UP001595886">
    <property type="component" value="Unassembled WGS sequence"/>
</dbReference>
<comment type="caution">
    <text evidence="3">The sequence shown here is derived from an EMBL/GenBank/DDBJ whole genome shotgun (WGS) entry which is preliminary data.</text>
</comment>
<organism evidence="3 4">
    <name type="scientific">Dokdonella ginsengisoli</name>
    <dbReference type="NCBI Taxonomy" id="363846"/>
    <lineage>
        <taxon>Bacteria</taxon>
        <taxon>Pseudomonadati</taxon>
        <taxon>Pseudomonadota</taxon>
        <taxon>Gammaproteobacteria</taxon>
        <taxon>Lysobacterales</taxon>
        <taxon>Rhodanobacteraceae</taxon>
        <taxon>Dokdonella</taxon>
    </lineage>
</organism>